<sequence length="110" mass="12857">SPRIPRQLETLYHRLRLNTAYTNGLQYRFGQTNSPHCDNCASIETVQHILLEHPAYANERAYYEHCMHKLCPVPPTMDKALGPLAYLRQQRLAMNFLFTYLKDIGHLDKL</sequence>
<dbReference type="EMBL" id="GFAA01003589">
    <property type="protein sequence ID" value="JAT99845.1"/>
    <property type="molecule type" value="mRNA"/>
</dbReference>
<protein>
    <submittedName>
        <fullName evidence="1">Putative tick transposon</fullName>
    </submittedName>
</protein>
<reference evidence="1" key="2">
    <citation type="journal article" date="2017" name="Front. Cell. Infect. Microbiol.">
        <title>Analysis of the Salivary Gland Transcriptome of Unfed and Partially Fed Amblyomma sculptum Ticks and Descriptive Proteome of the Saliva.</title>
        <authorList>
            <person name="Esteves E."/>
            <person name="Maruyama S.R."/>
            <person name="Kawahara R."/>
            <person name="Fujita A."/>
            <person name="Martins L.A."/>
            <person name="Righi A.A."/>
            <person name="Costa F.B."/>
            <person name="Palmisano G."/>
            <person name="Labruna M.B."/>
            <person name="Sa-Nunes A."/>
            <person name="Ribeiro J.M.C."/>
            <person name="Fogaca A.C."/>
        </authorList>
    </citation>
    <scope>NUCLEOTIDE SEQUENCE</scope>
</reference>
<proteinExistence type="evidence at transcript level"/>
<name>A0A1E1XKN3_AMBSC</name>
<dbReference type="AlphaFoldDB" id="A0A1E1XKN3"/>
<evidence type="ECO:0000313" key="1">
    <source>
        <dbReference type="EMBL" id="JAT99845.1"/>
    </source>
</evidence>
<organism evidence="1">
    <name type="scientific">Amblyomma sculptum</name>
    <name type="common">Tick</name>
    <dbReference type="NCBI Taxonomy" id="1581419"/>
    <lineage>
        <taxon>Eukaryota</taxon>
        <taxon>Metazoa</taxon>
        <taxon>Ecdysozoa</taxon>
        <taxon>Arthropoda</taxon>
        <taxon>Chelicerata</taxon>
        <taxon>Arachnida</taxon>
        <taxon>Acari</taxon>
        <taxon>Parasitiformes</taxon>
        <taxon>Ixodida</taxon>
        <taxon>Ixodoidea</taxon>
        <taxon>Ixodidae</taxon>
        <taxon>Amblyomminae</taxon>
        <taxon>Amblyomma</taxon>
    </lineage>
</organism>
<feature type="non-terminal residue" evidence="1">
    <location>
        <position position="1"/>
    </location>
</feature>
<reference evidence="1" key="1">
    <citation type="submission" date="2016-09" db="EMBL/GenBank/DDBJ databases">
        <authorList>
            <person name="Capua I."/>
            <person name="De Benedictis P."/>
            <person name="Joannis T."/>
            <person name="Lombin L.H."/>
            <person name="Cattoli G."/>
        </authorList>
    </citation>
    <scope>NUCLEOTIDE SEQUENCE</scope>
</reference>
<accession>A0A1E1XKN3</accession>